<keyword evidence="3" id="KW-0274">FAD</keyword>
<dbReference type="OrthoDB" id="2151789at2759"/>
<protein>
    <recommendedName>
        <fullName evidence="5">FAD-binding PCMH-type domain-containing protein</fullName>
    </recommendedName>
</protein>
<reference evidence="6" key="2">
    <citation type="submission" date="2021-02" db="EMBL/GenBank/DDBJ databases">
        <title>Aspergillus puulaauensis MK2 genome sequence.</title>
        <authorList>
            <person name="Futagami T."/>
            <person name="Mori K."/>
            <person name="Kadooka C."/>
            <person name="Tanaka T."/>
        </authorList>
    </citation>
    <scope>NUCLEOTIDE SEQUENCE</scope>
    <source>
        <strain evidence="6">MK2</strain>
    </source>
</reference>
<dbReference type="GO" id="GO:0016491">
    <property type="term" value="F:oxidoreductase activity"/>
    <property type="evidence" value="ECO:0007669"/>
    <property type="project" value="UniProtKB-KW"/>
</dbReference>
<evidence type="ECO:0000259" key="5">
    <source>
        <dbReference type="PROSITE" id="PS51387"/>
    </source>
</evidence>
<dbReference type="Gene3D" id="3.30.465.10">
    <property type="match status" value="1"/>
</dbReference>
<accession>A0A7R7XQ55</accession>
<keyword evidence="4" id="KW-0560">Oxidoreductase</keyword>
<dbReference type="GO" id="GO:0071949">
    <property type="term" value="F:FAD binding"/>
    <property type="evidence" value="ECO:0007669"/>
    <property type="project" value="InterPro"/>
</dbReference>
<dbReference type="RefSeq" id="XP_041557865.1">
    <property type="nucleotide sequence ID" value="XM_041705372.1"/>
</dbReference>
<name>A0A7R7XQ55_9EURO</name>
<organism evidence="6 7">
    <name type="scientific">Aspergillus puulaauensis</name>
    <dbReference type="NCBI Taxonomy" id="1220207"/>
    <lineage>
        <taxon>Eukaryota</taxon>
        <taxon>Fungi</taxon>
        <taxon>Dikarya</taxon>
        <taxon>Ascomycota</taxon>
        <taxon>Pezizomycotina</taxon>
        <taxon>Eurotiomycetes</taxon>
        <taxon>Eurotiomycetidae</taxon>
        <taxon>Eurotiales</taxon>
        <taxon>Aspergillaceae</taxon>
        <taxon>Aspergillus</taxon>
    </lineage>
</organism>
<dbReference type="InterPro" id="IPR016169">
    <property type="entry name" value="FAD-bd_PCMH_sub2"/>
</dbReference>
<comment type="similarity">
    <text evidence="1">Belongs to the oxygen-dependent FAD-linked oxidoreductase family.</text>
</comment>
<proteinExistence type="inferred from homology"/>
<sequence length="503" mass="54200">MKVCPYRIVSVLDGVSRTCPADGSVSACCTALKNTPLNTQVLYPNDNAYHQSLGSYWRTDIEQLNPACIVQPHSAQDVSLTLSTLVESNDDSPQCQFAVRSGGHSTVLGSTSADHAVTIDLSLLNRTVYHPESSTASVQPGARWKSVYKTLAEHGVAVPGGRGGTVGVGGFITGGGNSFHSAQYGLTCDAVVDFEIVLPSGQITTASPTKNADLFQALKGGSSNFGLVTSFTLQAFSQPPDSIWGGVVAYDHASTVSAQIDALVHFTDNIRNDPFASLIPIYNYNSQLGVPVIANSLVYTKPVPYPDAFRDFYNMPNISDSMRFADLEDLTGELEPGPGLQNFLTLSFANDPAILHKAVAIQDRMIEEAKRSARSEDWSIISMYQPLPGLFAEIGKKKGGNMLGLDEGGNYILHLLWFIWDDAEDTALFDWMGKTFVDELDGFARSVGGDSPFVYLNYAAESQNPLRGYGEGNLAFLKTVADKYDPLGVFQTQAPGGFKVSRA</sequence>
<dbReference type="EMBL" id="AP024447">
    <property type="protein sequence ID" value="BCS25671.1"/>
    <property type="molecule type" value="Genomic_DNA"/>
</dbReference>
<dbReference type="GeneID" id="64975676"/>
<dbReference type="Proteomes" id="UP000654913">
    <property type="component" value="Chromosome 5"/>
</dbReference>
<feature type="domain" description="FAD-binding PCMH-type" evidence="5">
    <location>
        <begin position="62"/>
        <end position="238"/>
    </location>
</feature>
<evidence type="ECO:0000256" key="2">
    <source>
        <dbReference type="ARBA" id="ARBA00022630"/>
    </source>
</evidence>
<evidence type="ECO:0000256" key="1">
    <source>
        <dbReference type="ARBA" id="ARBA00005466"/>
    </source>
</evidence>
<keyword evidence="7" id="KW-1185">Reference proteome</keyword>
<dbReference type="PANTHER" id="PTHR42973">
    <property type="entry name" value="BINDING OXIDOREDUCTASE, PUTATIVE (AFU_ORTHOLOGUE AFUA_1G17690)-RELATED"/>
    <property type="match status" value="1"/>
</dbReference>
<evidence type="ECO:0000313" key="7">
    <source>
        <dbReference type="Proteomes" id="UP000654913"/>
    </source>
</evidence>
<dbReference type="KEGG" id="apuu:APUU_50382A"/>
<dbReference type="PANTHER" id="PTHR42973:SF53">
    <property type="entry name" value="FAD-BINDING PCMH-TYPE DOMAIN-CONTAINING PROTEIN-RELATED"/>
    <property type="match status" value="1"/>
</dbReference>
<gene>
    <name evidence="6" type="ORF">APUU_50382A</name>
</gene>
<dbReference type="Pfam" id="PF01565">
    <property type="entry name" value="FAD_binding_4"/>
    <property type="match status" value="1"/>
</dbReference>
<dbReference type="AlphaFoldDB" id="A0A7R7XQ55"/>
<dbReference type="SUPFAM" id="SSF56176">
    <property type="entry name" value="FAD-binding/transporter-associated domain-like"/>
    <property type="match status" value="1"/>
</dbReference>
<dbReference type="InterPro" id="IPR016166">
    <property type="entry name" value="FAD-bd_PCMH"/>
</dbReference>
<evidence type="ECO:0000313" key="6">
    <source>
        <dbReference type="EMBL" id="BCS25671.1"/>
    </source>
</evidence>
<dbReference type="InterPro" id="IPR006094">
    <property type="entry name" value="Oxid_FAD_bind_N"/>
</dbReference>
<evidence type="ECO:0000256" key="3">
    <source>
        <dbReference type="ARBA" id="ARBA00022827"/>
    </source>
</evidence>
<dbReference type="InterPro" id="IPR050416">
    <property type="entry name" value="FAD-linked_Oxidoreductase"/>
</dbReference>
<evidence type="ECO:0000256" key="4">
    <source>
        <dbReference type="ARBA" id="ARBA00023002"/>
    </source>
</evidence>
<dbReference type="InterPro" id="IPR036318">
    <property type="entry name" value="FAD-bd_PCMH-like_sf"/>
</dbReference>
<dbReference type="PROSITE" id="PS51387">
    <property type="entry name" value="FAD_PCMH"/>
    <property type="match status" value="1"/>
</dbReference>
<reference evidence="6" key="1">
    <citation type="submission" date="2021-01" db="EMBL/GenBank/DDBJ databases">
        <authorList>
            <consortium name="Aspergillus puulaauensis MK2 genome sequencing consortium"/>
            <person name="Kazuki M."/>
            <person name="Futagami T."/>
        </authorList>
    </citation>
    <scope>NUCLEOTIDE SEQUENCE</scope>
    <source>
        <strain evidence="6">MK2</strain>
    </source>
</reference>
<keyword evidence="2" id="KW-0285">Flavoprotein</keyword>